<dbReference type="CDD" id="cd17557">
    <property type="entry name" value="REC_Rcp-like"/>
    <property type="match status" value="1"/>
</dbReference>
<dbReference type="InterPro" id="IPR001789">
    <property type="entry name" value="Sig_transdc_resp-reg_receiver"/>
</dbReference>
<keyword evidence="4" id="KW-1185">Reference proteome</keyword>
<protein>
    <submittedName>
        <fullName evidence="3">Response regulator</fullName>
    </submittedName>
</protein>
<sequence length="138" mass="15872">MKRFKVLMIEDNPGDVLLTSEALEESKYVIDVDVVHNGRDGVDYLFKRERFEQSDRPDLVLLDINLPLKTGHEVLQEIKANPRTREIPVIMLTTSSMQADILTSYQEQASCYIVKPSEADQYLDFIKVFDKFCSTLVV</sequence>
<dbReference type="PANTHER" id="PTHR44520:SF2">
    <property type="entry name" value="RESPONSE REGULATOR RCP1"/>
    <property type="match status" value="1"/>
</dbReference>
<dbReference type="SMART" id="SM00448">
    <property type="entry name" value="REC"/>
    <property type="match status" value="1"/>
</dbReference>
<accession>A0ABP3YK99</accession>
<dbReference type="SUPFAM" id="SSF52172">
    <property type="entry name" value="CheY-like"/>
    <property type="match status" value="1"/>
</dbReference>
<dbReference type="Gene3D" id="3.40.50.2300">
    <property type="match status" value="1"/>
</dbReference>
<keyword evidence="1" id="KW-0597">Phosphoprotein</keyword>
<proteinExistence type="predicted"/>
<evidence type="ECO:0000259" key="2">
    <source>
        <dbReference type="PROSITE" id="PS50110"/>
    </source>
</evidence>
<dbReference type="Pfam" id="PF00072">
    <property type="entry name" value="Response_reg"/>
    <property type="match status" value="1"/>
</dbReference>
<name>A0ABP3YK99_9BACT</name>
<evidence type="ECO:0000313" key="3">
    <source>
        <dbReference type="EMBL" id="GAA0880974.1"/>
    </source>
</evidence>
<reference evidence="4" key="1">
    <citation type="journal article" date="2019" name="Int. J. Syst. Evol. Microbiol.">
        <title>The Global Catalogue of Microorganisms (GCM) 10K type strain sequencing project: providing services to taxonomists for standard genome sequencing and annotation.</title>
        <authorList>
            <consortium name="The Broad Institute Genomics Platform"/>
            <consortium name="The Broad Institute Genome Sequencing Center for Infectious Disease"/>
            <person name="Wu L."/>
            <person name="Ma J."/>
        </authorList>
    </citation>
    <scope>NUCLEOTIDE SEQUENCE [LARGE SCALE GENOMIC DNA]</scope>
    <source>
        <strain evidence="4">JCM 16112</strain>
    </source>
</reference>
<dbReference type="InterPro" id="IPR011006">
    <property type="entry name" value="CheY-like_superfamily"/>
</dbReference>
<dbReference type="PROSITE" id="PS50110">
    <property type="entry name" value="RESPONSE_REGULATORY"/>
    <property type="match status" value="1"/>
</dbReference>
<gene>
    <name evidence="3" type="ORF">GCM10009119_39440</name>
</gene>
<dbReference type="RefSeq" id="WP_343854604.1">
    <property type="nucleotide sequence ID" value="NZ_BAAAFI010000048.1"/>
</dbReference>
<evidence type="ECO:0000313" key="4">
    <source>
        <dbReference type="Proteomes" id="UP001500469"/>
    </source>
</evidence>
<dbReference type="EMBL" id="BAAAFI010000048">
    <property type="protein sequence ID" value="GAA0880974.1"/>
    <property type="molecule type" value="Genomic_DNA"/>
</dbReference>
<comment type="caution">
    <text evidence="3">The sequence shown here is derived from an EMBL/GenBank/DDBJ whole genome shotgun (WGS) entry which is preliminary data.</text>
</comment>
<dbReference type="PANTHER" id="PTHR44520">
    <property type="entry name" value="RESPONSE REGULATOR RCP1-RELATED"/>
    <property type="match status" value="1"/>
</dbReference>
<dbReference type="InterPro" id="IPR052893">
    <property type="entry name" value="TCS_response_regulator"/>
</dbReference>
<organism evidence="3 4">
    <name type="scientific">Algoriphagus jejuensis</name>
    <dbReference type="NCBI Taxonomy" id="419934"/>
    <lineage>
        <taxon>Bacteria</taxon>
        <taxon>Pseudomonadati</taxon>
        <taxon>Bacteroidota</taxon>
        <taxon>Cytophagia</taxon>
        <taxon>Cytophagales</taxon>
        <taxon>Cyclobacteriaceae</taxon>
        <taxon>Algoriphagus</taxon>
    </lineage>
</organism>
<feature type="domain" description="Response regulatory" evidence="2">
    <location>
        <begin position="5"/>
        <end position="130"/>
    </location>
</feature>
<feature type="modified residue" description="4-aspartylphosphate" evidence="1">
    <location>
        <position position="63"/>
    </location>
</feature>
<dbReference type="Proteomes" id="UP001500469">
    <property type="component" value="Unassembled WGS sequence"/>
</dbReference>
<evidence type="ECO:0000256" key="1">
    <source>
        <dbReference type="PROSITE-ProRule" id="PRU00169"/>
    </source>
</evidence>